<feature type="domain" description="Translocase of chloroplast 159/132 membrane anchor" evidence="1">
    <location>
        <begin position="1"/>
        <end position="182"/>
    </location>
</feature>
<reference evidence="2" key="1">
    <citation type="submission" date="2014-09" db="EMBL/GenBank/DDBJ databases">
        <authorList>
            <person name="Magalhaes I.L.F."/>
            <person name="Oliveira U."/>
            <person name="Santos F.R."/>
            <person name="Vidigal T.H.D.A."/>
            <person name="Brescovit A.D."/>
            <person name="Santos A.J."/>
        </authorList>
    </citation>
    <scope>NUCLEOTIDE SEQUENCE</scope>
    <source>
        <tissue evidence="2">Shoot tissue taken approximately 20 cm above the soil surface</tissue>
    </source>
</reference>
<dbReference type="AlphaFoldDB" id="A0A0A9E8Q5"/>
<accession>A0A0A9E8Q5</accession>
<sequence length="192" mass="20524">MEFASSVKHAKGKTTSLGLDLQSVGQDMAYTVRGESRFKNFRRNNTAAGISATLLGDSLSAGVKIEDKLIVNKQLRLLVSGGAMSGKGDVAYGGRLEATLRDKDYLMGRMLSTLALSIVDWHGDLAIGCNIQSQIPAGRASILVGHANLSNKGTGQVGIRLNSSEHLQIALIALMPILKNIKKLLQNYSESI</sequence>
<organism evidence="2">
    <name type="scientific">Arundo donax</name>
    <name type="common">Giant reed</name>
    <name type="synonym">Donax arundinaceus</name>
    <dbReference type="NCBI Taxonomy" id="35708"/>
    <lineage>
        <taxon>Eukaryota</taxon>
        <taxon>Viridiplantae</taxon>
        <taxon>Streptophyta</taxon>
        <taxon>Embryophyta</taxon>
        <taxon>Tracheophyta</taxon>
        <taxon>Spermatophyta</taxon>
        <taxon>Magnoliopsida</taxon>
        <taxon>Liliopsida</taxon>
        <taxon>Poales</taxon>
        <taxon>Poaceae</taxon>
        <taxon>PACMAD clade</taxon>
        <taxon>Arundinoideae</taxon>
        <taxon>Arundineae</taxon>
        <taxon>Arundo</taxon>
    </lineage>
</organism>
<protein>
    <recommendedName>
        <fullName evidence="1">Translocase of chloroplast 159/132 membrane anchor domain-containing protein</fullName>
    </recommendedName>
</protein>
<dbReference type="InterPro" id="IPR024283">
    <property type="entry name" value="TOC159_MAD"/>
</dbReference>
<dbReference type="Pfam" id="PF11886">
    <property type="entry name" value="TOC159_MAD"/>
    <property type="match status" value="1"/>
</dbReference>
<evidence type="ECO:0000259" key="1">
    <source>
        <dbReference type="Pfam" id="PF11886"/>
    </source>
</evidence>
<name>A0A0A9E8Q5_ARUDO</name>
<dbReference type="EMBL" id="GBRH01202472">
    <property type="protein sequence ID" value="JAD95423.1"/>
    <property type="molecule type" value="Transcribed_RNA"/>
</dbReference>
<evidence type="ECO:0000313" key="2">
    <source>
        <dbReference type="EMBL" id="JAD95423.1"/>
    </source>
</evidence>
<proteinExistence type="predicted"/>
<reference evidence="2" key="2">
    <citation type="journal article" date="2015" name="Data Brief">
        <title>Shoot transcriptome of the giant reed, Arundo donax.</title>
        <authorList>
            <person name="Barrero R.A."/>
            <person name="Guerrero F.D."/>
            <person name="Moolhuijzen P."/>
            <person name="Goolsby J.A."/>
            <person name="Tidwell J."/>
            <person name="Bellgard S.E."/>
            <person name="Bellgard M.I."/>
        </authorList>
    </citation>
    <scope>NUCLEOTIDE SEQUENCE</scope>
    <source>
        <tissue evidence="2">Shoot tissue taken approximately 20 cm above the soil surface</tissue>
    </source>
</reference>